<dbReference type="InterPro" id="IPR016181">
    <property type="entry name" value="Acyl_CoA_acyltransferase"/>
</dbReference>
<dbReference type="InterPro" id="IPR000182">
    <property type="entry name" value="GNAT_dom"/>
</dbReference>
<evidence type="ECO:0000256" key="1">
    <source>
        <dbReference type="ARBA" id="ARBA00022679"/>
    </source>
</evidence>
<evidence type="ECO:0000313" key="4">
    <source>
        <dbReference type="EMBL" id="MCO1656777.1"/>
    </source>
</evidence>
<dbReference type="SUPFAM" id="SSF55729">
    <property type="entry name" value="Acyl-CoA N-acyltransferases (Nat)"/>
    <property type="match status" value="1"/>
</dbReference>
<dbReference type="EMBL" id="JAGSOV010000037">
    <property type="protein sequence ID" value="MCO1656777.1"/>
    <property type="molecule type" value="Genomic_DNA"/>
</dbReference>
<dbReference type="PROSITE" id="PS51186">
    <property type="entry name" value="GNAT"/>
    <property type="match status" value="1"/>
</dbReference>
<dbReference type="Gene3D" id="3.40.630.30">
    <property type="match status" value="1"/>
</dbReference>
<organism evidence="4 5">
    <name type="scientific">Pseudonocardia humida</name>
    <dbReference type="NCBI Taxonomy" id="2800819"/>
    <lineage>
        <taxon>Bacteria</taxon>
        <taxon>Bacillati</taxon>
        <taxon>Actinomycetota</taxon>
        <taxon>Actinomycetes</taxon>
        <taxon>Pseudonocardiales</taxon>
        <taxon>Pseudonocardiaceae</taxon>
        <taxon>Pseudonocardia</taxon>
    </lineage>
</organism>
<dbReference type="Proteomes" id="UP001165283">
    <property type="component" value="Unassembled WGS sequence"/>
</dbReference>
<sequence length="150" mass="16584">MAVRPVERGDFDRWLPLWDGYNAFYGRSGPTALPREVTDVTWARFSAADEPVYALVAEADGELVGFTHFLLHRSTTAIAPSCYLQDLFTAPAARGRGAGRALISAVADRARTAGAARLYWHTHETNRTARRLYDEVAELTGFVVYSHPLG</sequence>
<dbReference type="PANTHER" id="PTHR43877:SF2">
    <property type="entry name" value="AMINOALKYLPHOSPHONATE N-ACETYLTRANSFERASE-RELATED"/>
    <property type="match status" value="1"/>
</dbReference>
<dbReference type="Pfam" id="PF00583">
    <property type="entry name" value="Acetyltransf_1"/>
    <property type="match status" value="1"/>
</dbReference>
<name>A0ABT1A1A5_9PSEU</name>
<feature type="domain" description="N-acetyltransferase" evidence="3">
    <location>
        <begin position="1"/>
        <end position="150"/>
    </location>
</feature>
<gene>
    <name evidence="4" type="ORF">KDL28_17090</name>
</gene>
<dbReference type="InterPro" id="IPR050832">
    <property type="entry name" value="Bact_Acetyltransf"/>
</dbReference>
<accession>A0ABT1A1A5</accession>
<keyword evidence="2" id="KW-0012">Acyltransferase</keyword>
<dbReference type="PANTHER" id="PTHR43877">
    <property type="entry name" value="AMINOALKYLPHOSPHONATE N-ACETYLTRANSFERASE-RELATED-RELATED"/>
    <property type="match status" value="1"/>
</dbReference>
<keyword evidence="1" id="KW-0808">Transferase</keyword>
<evidence type="ECO:0000259" key="3">
    <source>
        <dbReference type="PROSITE" id="PS51186"/>
    </source>
</evidence>
<protein>
    <submittedName>
        <fullName evidence="4">GNAT family N-acetyltransferase</fullName>
    </submittedName>
</protein>
<evidence type="ECO:0000313" key="5">
    <source>
        <dbReference type="Proteomes" id="UP001165283"/>
    </source>
</evidence>
<comment type="caution">
    <text evidence="4">The sequence shown here is derived from an EMBL/GenBank/DDBJ whole genome shotgun (WGS) entry which is preliminary data.</text>
</comment>
<dbReference type="CDD" id="cd04301">
    <property type="entry name" value="NAT_SF"/>
    <property type="match status" value="1"/>
</dbReference>
<evidence type="ECO:0000256" key="2">
    <source>
        <dbReference type="ARBA" id="ARBA00023315"/>
    </source>
</evidence>
<reference evidence="4" key="1">
    <citation type="submission" date="2021-04" db="EMBL/GenBank/DDBJ databases">
        <title>Pseudonocardia sp. nov., isolated from sandy soil of mangrove forest.</title>
        <authorList>
            <person name="Zan Z."/>
            <person name="Huang R."/>
            <person name="Liu W."/>
        </authorList>
    </citation>
    <scope>NUCLEOTIDE SEQUENCE</scope>
    <source>
        <strain evidence="4">S2-4</strain>
    </source>
</reference>
<keyword evidence="5" id="KW-1185">Reference proteome</keyword>
<proteinExistence type="predicted"/>